<comment type="caution">
    <text evidence="3">The sequence shown here is derived from an EMBL/GenBank/DDBJ whole genome shotgun (WGS) entry which is preliminary data.</text>
</comment>
<feature type="signal peptide" evidence="1">
    <location>
        <begin position="1"/>
        <end position="23"/>
    </location>
</feature>
<feature type="domain" description="DUF4440" evidence="2">
    <location>
        <begin position="42"/>
        <end position="154"/>
    </location>
</feature>
<dbReference type="EMBL" id="QGGU01000003">
    <property type="protein sequence ID" value="PWK53223.1"/>
    <property type="molecule type" value="Genomic_DNA"/>
</dbReference>
<reference evidence="3 4" key="1">
    <citation type="submission" date="2018-05" db="EMBL/GenBank/DDBJ databases">
        <title>Genomic Encyclopedia of Type Strains, Phase IV (KMG-IV): sequencing the most valuable type-strain genomes for metagenomic binning, comparative biology and taxonomic classification.</title>
        <authorList>
            <person name="Goeker M."/>
        </authorList>
    </citation>
    <scope>NUCLEOTIDE SEQUENCE [LARGE SCALE GENOMIC DNA]</scope>
    <source>
        <strain evidence="3 4">DSM 25350</strain>
    </source>
</reference>
<dbReference type="Gene3D" id="3.10.450.50">
    <property type="match status" value="1"/>
</dbReference>
<evidence type="ECO:0000313" key="4">
    <source>
        <dbReference type="Proteomes" id="UP000245790"/>
    </source>
</evidence>
<dbReference type="SUPFAM" id="SSF54427">
    <property type="entry name" value="NTF2-like"/>
    <property type="match status" value="1"/>
</dbReference>
<sequence length="166" mass="19292">MKSYMTVMLISATVLLIPNTVQSNNHQASLYQQLLNMDQILFEQSFNRCKQDVLEPVIAEDFEFYHDVAGVQNRAEFLKAVEKNICSTPDRKPIRKLVSDSLKVFPLKNNGKLYGAIQQGEHEFFIKEPNKALYKTSVARFTHLWVLTDDQWQLKRVLSYDHQSPE</sequence>
<keyword evidence="4" id="KW-1185">Reference proteome</keyword>
<evidence type="ECO:0000259" key="2">
    <source>
        <dbReference type="Pfam" id="PF14534"/>
    </source>
</evidence>
<keyword evidence="1" id="KW-0732">Signal</keyword>
<feature type="chain" id="PRO_5016444187" evidence="1">
    <location>
        <begin position="24"/>
        <end position="166"/>
    </location>
</feature>
<dbReference type="OrthoDB" id="119951at2"/>
<protein>
    <submittedName>
        <fullName evidence="3">Uncharacterized protein DUF4440</fullName>
    </submittedName>
</protein>
<gene>
    <name evidence="3" type="ORF">C8D97_10346</name>
</gene>
<accession>A0A316FXT6</accession>
<dbReference type="InterPro" id="IPR032710">
    <property type="entry name" value="NTF2-like_dom_sf"/>
</dbReference>
<proteinExistence type="predicted"/>
<dbReference type="AlphaFoldDB" id="A0A316FXT6"/>
<dbReference type="Proteomes" id="UP000245790">
    <property type="component" value="Unassembled WGS sequence"/>
</dbReference>
<organism evidence="3 4">
    <name type="scientific">Pleionea mediterranea</name>
    <dbReference type="NCBI Taxonomy" id="523701"/>
    <lineage>
        <taxon>Bacteria</taxon>
        <taxon>Pseudomonadati</taxon>
        <taxon>Pseudomonadota</taxon>
        <taxon>Gammaproteobacteria</taxon>
        <taxon>Oceanospirillales</taxon>
        <taxon>Pleioneaceae</taxon>
        <taxon>Pleionea</taxon>
    </lineage>
</organism>
<name>A0A316FXT6_9GAMM</name>
<dbReference type="InterPro" id="IPR027843">
    <property type="entry name" value="DUF4440"/>
</dbReference>
<evidence type="ECO:0000256" key="1">
    <source>
        <dbReference type="SAM" id="SignalP"/>
    </source>
</evidence>
<dbReference type="Pfam" id="PF14534">
    <property type="entry name" value="DUF4440"/>
    <property type="match status" value="1"/>
</dbReference>
<evidence type="ECO:0000313" key="3">
    <source>
        <dbReference type="EMBL" id="PWK53223.1"/>
    </source>
</evidence>
<dbReference type="RefSeq" id="WP_109762315.1">
    <property type="nucleotide sequence ID" value="NZ_QGGU01000003.1"/>
</dbReference>